<dbReference type="Proteomes" id="UP000589373">
    <property type="component" value="Unassembled WGS sequence"/>
</dbReference>
<protein>
    <submittedName>
        <fullName evidence="1">SAM-dependent DNA methyltransferase</fullName>
    </submittedName>
</protein>
<reference evidence="1 2" key="1">
    <citation type="journal article" date="2020" name="Biotechnol. Biofuels">
        <title>New insights from the biogas microbiome by comprehensive genome-resolved metagenomics of nearly 1600 species originating from multiple anaerobic digesters.</title>
        <authorList>
            <person name="Campanaro S."/>
            <person name="Treu L."/>
            <person name="Rodriguez-R L.M."/>
            <person name="Kovalovszki A."/>
            <person name="Ziels R.M."/>
            <person name="Maus I."/>
            <person name="Zhu X."/>
            <person name="Kougias P.G."/>
            <person name="Basile A."/>
            <person name="Luo G."/>
            <person name="Schluter A."/>
            <person name="Konstantinidis K.T."/>
            <person name="Angelidaki I."/>
        </authorList>
    </citation>
    <scope>NUCLEOTIDE SEQUENCE [LARGE SCALE GENOMIC DNA]</scope>
    <source>
        <strain evidence="1">AS07pgkLD_105</strain>
    </source>
</reference>
<evidence type="ECO:0000313" key="1">
    <source>
        <dbReference type="EMBL" id="NLD31162.1"/>
    </source>
</evidence>
<gene>
    <name evidence="1" type="ORF">GX662_02745</name>
</gene>
<dbReference type="PRINTS" id="PR00507">
    <property type="entry name" value="N12N6MTFRASE"/>
</dbReference>
<organism evidence="1 2">
    <name type="scientific">Trichococcus flocculiformis</name>
    <dbReference type="NCBI Taxonomy" id="82803"/>
    <lineage>
        <taxon>Bacteria</taxon>
        <taxon>Bacillati</taxon>
        <taxon>Bacillota</taxon>
        <taxon>Bacilli</taxon>
        <taxon>Lactobacillales</taxon>
        <taxon>Carnobacteriaceae</taxon>
        <taxon>Trichococcus</taxon>
    </lineage>
</organism>
<dbReference type="InterPro" id="IPR029063">
    <property type="entry name" value="SAM-dependent_MTases_sf"/>
</dbReference>
<dbReference type="Gene3D" id="3.40.50.150">
    <property type="entry name" value="Vaccinia Virus protein VP39"/>
    <property type="match status" value="1"/>
</dbReference>
<dbReference type="SUPFAM" id="SSF53335">
    <property type="entry name" value="S-adenosyl-L-methionine-dependent methyltransferases"/>
    <property type="match status" value="1"/>
</dbReference>
<dbReference type="EMBL" id="JAAZCD010000060">
    <property type="protein sequence ID" value="NLD31162.1"/>
    <property type="molecule type" value="Genomic_DNA"/>
</dbReference>
<evidence type="ECO:0000313" key="2">
    <source>
        <dbReference type="Proteomes" id="UP000589373"/>
    </source>
</evidence>
<name>A0A847D228_9LACT</name>
<proteinExistence type="predicted"/>
<comment type="caution">
    <text evidence="1">The sequence shown here is derived from an EMBL/GenBank/DDBJ whole genome shotgun (WGS) entry which is preliminary data.</text>
</comment>
<dbReference type="GO" id="GO:0008168">
    <property type="term" value="F:methyltransferase activity"/>
    <property type="evidence" value="ECO:0007669"/>
    <property type="project" value="UniProtKB-KW"/>
</dbReference>
<feature type="non-terminal residue" evidence="1">
    <location>
        <position position="94"/>
    </location>
</feature>
<accession>A0A847D228</accession>
<dbReference type="GO" id="GO:0032259">
    <property type="term" value="P:methylation"/>
    <property type="evidence" value="ECO:0007669"/>
    <property type="project" value="UniProtKB-KW"/>
</dbReference>
<keyword evidence="1" id="KW-0808">Transferase</keyword>
<keyword evidence="1" id="KW-0489">Methyltransferase</keyword>
<sequence>MADFYANTYNPDVLSCLANLSNDEVFTPPDIVNKMLDLLPQELFSDPTTTFLDPACKSGVFLREIAKRLLVGLEGQTPNLQERIDHIFHKQLFG</sequence>
<dbReference type="AlphaFoldDB" id="A0A847D228"/>